<gene>
    <name evidence="9" type="ORF">B9J08_001994</name>
    <name evidence="8" type="ORF">B9J08_03067</name>
</gene>
<organism evidence="9">
    <name type="scientific">Candidozyma auris</name>
    <name type="common">Yeast</name>
    <name type="synonym">Candida auris</name>
    <dbReference type="NCBI Taxonomy" id="498019"/>
    <lineage>
        <taxon>Eukaryota</taxon>
        <taxon>Fungi</taxon>
        <taxon>Dikarya</taxon>
        <taxon>Ascomycota</taxon>
        <taxon>Saccharomycotina</taxon>
        <taxon>Pichiomycetes</taxon>
        <taxon>Metschnikowiaceae</taxon>
        <taxon>Candidozyma</taxon>
    </lineage>
</organism>
<dbReference type="OMA" id="RKFPKCY"/>
<accession>A0A2H0ZW34</accession>
<comment type="function">
    <text evidence="6">Catalyzes the transfer of a geranyl-geranyl moiety from geranyl-geranyl pyrophosphate to cysteines occuring in specific C-terminal amino acid sequences.</text>
</comment>
<keyword evidence="10" id="KW-1185">Reference proteome</keyword>
<dbReference type="VEuPathDB" id="FungiDB:CJI96_0002669"/>
<dbReference type="GO" id="GO:0005968">
    <property type="term" value="C:Rab-protein geranylgeranyltransferase complex"/>
    <property type="evidence" value="ECO:0007669"/>
    <property type="project" value="TreeGrafter"/>
</dbReference>
<dbReference type="EMBL" id="PEKT02000005">
    <property type="protein sequence ID" value="PIS54847.1"/>
    <property type="molecule type" value="Genomic_DNA"/>
</dbReference>
<evidence type="ECO:0000256" key="6">
    <source>
        <dbReference type="RuleBase" id="RU367120"/>
    </source>
</evidence>
<keyword evidence="2 6" id="KW-0637">Prenyltransferase</keyword>
<evidence type="ECO:0000256" key="1">
    <source>
        <dbReference type="ARBA" id="ARBA00006734"/>
    </source>
</evidence>
<dbReference type="PANTHER" id="PTHR11129:SF2">
    <property type="entry name" value="GERANYLGERANYL TRANSFERASE TYPE-2 SUBUNIT ALPHA"/>
    <property type="match status" value="1"/>
</dbReference>
<evidence type="ECO:0000313" key="9">
    <source>
        <dbReference type="EMBL" id="PIS54847.1"/>
    </source>
</evidence>
<dbReference type="VEuPathDB" id="FungiDB:CJJ09_003081"/>
<dbReference type="Gene3D" id="1.25.40.120">
    <property type="entry name" value="Protein prenylyltransferase"/>
    <property type="match status" value="1"/>
</dbReference>
<evidence type="ECO:0000256" key="3">
    <source>
        <dbReference type="ARBA" id="ARBA00022679"/>
    </source>
</evidence>
<evidence type="ECO:0000256" key="2">
    <source>
        <dbReference type="ARBA" id="ARBA00022602"/>
    </source>
</evidence>
<dbReference type="VEuPathDB" id="FungiDB:CJI97_002185"/>
<reference evidence="8" key="4">
    <citation type="submission" date="2024-03" db="EMBL/GenBank/DDBJ databases">
        <title>Improved genome assembly of Candida auris strain B8441 and annotation of B11205.</title>
        <authorList>
            <person name="Cauldron N.C."/>
            <person name="Shea T."/>
            <person name="Cuomo C.A."/>
        </authorList>
    </citation>
    <scope>NUCLEOTIDE SEQUENCE</scope>
    <source>
        <strain evidence="8">B8441</strain>
    </source>
</reference>
<keyword evidence="3 6" id="KW-0808">Transferase</keyword>
<dbReference type="EC" id="2.5.1.60" evidence="6"/>
<evidence type="ECO:0000313" key="8">
    <source>
        <dbReference type="EMBL" id="KAK8439972.1"/>
    </source>
</evidence>
<dbReference type="GO" id="GO:0004663">
    <property type="term" value="F:Rab geranylgeranyltransferase activity"/>
    <property type="evidence" value="ECO:0007669"/>
    <property type="project" value="UniProtKB-UniRule"/>
</dbReference>
<reference evidence="9 10" key="1">
    <citation type="journal article" date="2017" name="Clin. Infect. Dis.">
        <title>Simultaneous emergence of multidrug-resistant Candida auris on 3 continents confirmed by whole-genome sequencing and epidemiological analyses.</title>
        <authorList>
            <person name="Lockhart S.R."/>
            <person name="Etienne K.A."/>
            <person name="Vallabhaneni S."/>
            <person name="Farooqi J."/>
            <person name="Chowdhary A."/>
            <person name="Govender N.P."/>
            <person name="Colombo A.L."/>
            <person name="Calvo B."/>
            <person name="Cuomo C.A."/>
            <person name="Desjardins C.A."/>
            <person name="Berkow E.L."/>
            <person name="Castanheira M."/>
            <person name="Magobo R.E."/>
            <person name="Jabeen K."/>
            <person name="Asghar R.J."/>
            <person name="Meis J.F."/>
            <person name="Jackson B."/>
            <person name="Chiller T."/>
            <person name="Litvintseva A.P."/>
        </authorList>
    </citation>
    <scope>NUCLEOTIDE SEQUENCE [LARGE SCALE GENOMIC DNA]</scope>
    <source>
        <strain evidence="9 10">B8441</strain>
    </source>
</reference>
<feature type="region of interest" description="Disordered" evidence="7">
    <location>
        <begin position="1"/>
        <end position="22"/>
    </location>
</feature>
<dbReference type="Proteomes" id="UP000230249">
    <property type="component" value="Unassembled WGS sequence"/>
</dbReference>
<reference evidence="9" key="2">
    <citation type="submission" date="2017-11" db="EMBL/GenBank/DDBJ databases">
        <title>Candida auris genome assembly and annotation.</title>
        <authorList>
            <person name="Munoz J.F."/>
            <person name="Gade L.G."/>
            <person name="Chow N.A."/>
            <person name="Litvintseva A.P."/>
            <person name="Loparev V.N."/>
            <person name="Cuomo C.A."/>
        </authorList>
    </citation>
    <scope>NUCLEOTIDE SEQUENCE</scope>
    <source>
        <strain evidence="9">B8441</strain>
    </source>
</reference>
<dbReference type="SUPFAM" id="SSF48439">
    <property type="entry name" value="Protein prenylyltransferase"/>
    <property type="match status" value="1"/>
</dbReference>
<evidence type="ECO:0000256" key="4">
    <source>
        <dbReference type="ARBA" id="ARBA00022737"/>
    </source>
</evidence>
<reference evidence="8 10" key="3">
    <citation type="journal article" date="2018" name="Nat. Commun.">
        <title>Genomic insights into multidrug-resistance, mating and virulence in Candida auris and related emerging species.</title>
        <authorList>
            <person name="Munoz J.F."/>
            <person name="Gade L."/>
            <person name="Chow N.A."/>
            <person name="Loparev V.N."/>
            <person name="Juieng P."/>
            <person name="Berkow E.L."/>
            <person name="Farrer R.A."/>
            <person name="Litvintseva A.P."/>
            <person name="Cuomo C.A."/>
        </authorList>
    </citation>
    <scope>GENOME REANNOTATION</scope>
    <source>
        <strain evidence="8 10">B8441</strain>
    </source>
</reference>
<dbReference type="VEuPathDB" id="FungiDB:QG37_08176"/>
<dbReference type="AlphaFoldDB" id="A0A2H0ZW34"/>
<dbReference type="PANTHER" id="PTHR11129">
    <property type="entry name" value="PROTEIN FARNESYLTRANSFERASE ALPHA SUBUNIT/RAB GERANYLGERANYL TRANSFERASE ALPHA SUBUNIT"/>
    <property type="match status" value="1"/>
</dbReference>
<dbReference type="PROSITE" id="PS51147">
    <property type="entry name" value="PFTA"/>
    <property type="match status" value="4"/>
</dbReference>
<evidence type="ECO:0000256" key="7">
    <source>
        <dbReference type="SAM" id="MobiDB-lite"/>
    </source>
</evidence>
<name>A0A2H0ZW34_CANAR</name>
<evidence type="ECO:0000256" key="5">
    <source>
        <dbReference type="ARBA" id="ARBA00047658"/>
    </source>
</evidence>
<dbReference type="VEuPathDB" id="FungiDB:CJJ07_000404"/>
<dbReference type="EMBL" id="PEKT03000003">
    <property type="protein sequence ID" value="KAK8439972.1"/>
    <property type="molecule type" value="Genomic_DNA"/>
</dbReference>
<dbReference type="VEuPathDB" id="FungiDB:B9J08_001994"/>
<dbReference type="GO" id="GO:0097354">
    <property type="term" value="P:prenylation"/>
    <property type="evidence" value="ECO:0007669"/>
    <property type="project" value="UniProtKB-UniRule"/>
</dbReference>
<comment type="caution">
    <text evidence="9">The sequence shown here is derived from an EMBL/GenBank/DDBJ whole genome shotgun (WGS) entry which is preliminary data.</text>
</comment>
<evidence type="ECO:0000313" key="10">
    <source>
        <dbReference type="Proteomes" id="UP000230249"/>
    </source>
</evidence>
<sequence length="369" mass="43755">MQHGIKREKLSENARKTKQEKDKLKIKHYRRLTARCLDNKHKKIFTKETLAETETLLDLNPEFNAIWNYRRDILVHLFGSGEIKKKDVLEKDLMMVMQMLKRFPKCYWIWNHRYWCLAQLQNDNEANWKFELGIVSKLLELDSRNYHGWHYRRYVIENMENVARARAEGDKGKQVLAELQIDLMDFQYTTEKINKNLSNFSAWHNRANLIPKIFDELAKIHDSEALERYSEILKIFESPTTLIKHDLDLLKTGIYMDAEDSSIWKYMHWLVSEDLFVKDLEQREEFKPVISQLLKDVEELNALEKEDSANDSDSAWCLKTMVMLKALLLRGNEVSALDEVKAHLERLIELDPLRKGHYKDQLAGEAPLF</sequence>
<comment type="catalytic activity">
    <reaction evidence="5 6">
        <text>geranylgeranyl diphosphate + L-cysteinyl-[protein] = S-geranylgeranyl-L-cysteinyl-[protein] + diphosphate</text>
        <dbReference type="Rhea" id="RHEA:21240"/>
        <dbReference type="Rhea" id="RHEA-COMP:10131"/>
        <dbReference type="Rhea" id="RHEA-COMP:11537"/>
        <dbReference type="ChEBI" id="CHEBI:29950"/>
        <dbReference type="ChEBI" id="CHEBI:33019"/>
        <dbReference type="ChEBI" id="CHEBI:57533"/>
        <dbReference type="ChEBI" id="CHEBI:86021"/>
        <dbReference type="EC" id="2.5.1.60"/>
    </reaction>
</comment>
<accession>A0A5Q7YHP5</accession>
<dbReference type="STRING" id="498019.A0A2H0ZW34"/>
<proteinExistence type="inferred from homology"/>
<comment type="similarity">
    <text evidence="1 6">Belongs to the protein prenyltransferase subunit alpha family.</text>
</comment>
<dbReference type="InterPro" id="IPR002088">
    <property type="entry name" value="Prenyl_trans_a"/>
</dbReference>
<keyword evidence="4" id="KW-0677">Repeat</keyword>
<protein>
    <recommendedName>
        <fullName evidence="6">Geranylgeranyl transferase type-2 subunit alpha</fullName>
        <ecNumber evidence="6">2.5.1.60</ecNumber>
    </recommendedName>
    <alternativeName>
        <fullName evidence="6">Geranylgeranyl transferase type II subunit alpha</fullName>
    </alternativeName>
</protein>
<dbReference type="Pfam" id="PF01239">
    <property type="entry name" value="PPTA"/>
    <property type="match status" value="4"/>
</dbReference>